<dbReference type="InterPro" id="IPR039989">
    <property type="entry name" value="NUDT9"/>
</dbReference>
<dbReference type="SUPFAM" id="SSF55811">
    <property type="entry name" value="Nudix"/>
    <property type="match status" value="1"/>
</dbReference>
<keyword evidence="2" id="KW-1185">Reference proteome</keyword>
<dbReference type="PANTHER" id="PTHR13030:SF13">
    <property type="entry name" value="NUDIX HYDROLASE DOMAIN-CONTAINING PROTEIN"/>
    <property type="match status" value="1"/>
</dbReference>
<proteinExistence type="predicted"/>
<gene>
    <name evidence="1" type="ORF">CSSPJE1EN1_LOCUS28406</name>
</gene>
<dbReference type="Pfam" id="PF25969">
    <property type="entry name" value="NUDT9_N"/>
    <property type="match status" value="1"/>
</dbReference>
<sequence length="178" mass="20639">MITQTHVYLENIKHLSIKKYDFESGLSATNHLVHFLARHSPYLGTRVQRVPIPDKYVPWEVMWIDYDPVAYTKPKIDFKANIQSQVDEDILLLQELQIEEVMSKLPILQWNAKSVNPAGITIDRQSWILNEDRNNIVYKLDNGIPLNPFGRTGLRGHGALPRWGPNHYVVLIITRFVI</sequence>
<comment type="caution">
    <text evidence="1">The sequence shown here is derived from an EMBL/GenBank/DDBJ whole genome shotgun (WGS) entry which is preliminary data.</text>
</comment>
<organism evidence="1 2">
    <name type="scientific">Sphagnum jensenii</name>
    <dbReference type="NCBI Taxonomy" id="128206"/>
    <lineage>
        <taxon>Eukaryota</taxon>
        <taxon>Viridiplantae</taxon>
        <taxon>Streptophyta</taxon>
        <taxon>Embryophyta</taxon>
        <taxon>Bryophyta</taxon>
        <taxon>Sphagnophytina</taxon>
        <taxon>Sphagnopsida</taxon>
        <taxon>Sphagnales</taxon>
        <taxon>Sphagnaceae</taxon>
        <taxon>Sphagnum</taxon>
    </lineage>
</organism>
<accession>A0ABP0VEY9</accession>
<name>A0ABP0VEY9_9BRYO</name>
<evidence type="ECO:0000313" key="1">
    <source>
        <dbReference type="EMBL" id="CAK9253028.1"/>
    </source>
</evidence>
<dbReference type="PANTHER" id="PTHR13030">
    <property type="entry name" value="NUDIX HYDROLASE"/>
    <property type="match status" value="1"/>
</dbReference>
<protein>
    <submittedName>
        <fullName evidence="1">Uncharacterized protein</fullName>
    </submittedName>
</protein>
<dbReference type="InterPro" id="IPR015797">
    <property type="entry name" value="NUDIX_hydrolase-like_dom_sf"/>
</dbReference>
<evidence type="ECO:0000313" key="2">
    <source>
        <dbReference type="Proteomes" id="UP001497444"/>
    </source>
</evidence>
<reference evidence="1" key="1">
    <citation type="submission" date="2024-02" db="EMBL/GenBank/DDBJ databases">
        <authorList>
            <consortium name="ELIXIR-Norway"/>
            <consortium name="Elixir Norway"/>
        </authorList>
    </citation>
    <scope>NUCLEOTIDE SEQUENCE</scope>
</reference>
<dbReference type="EMBL" id="CAXAQS010000758">
    <property type="protein sequence ID" value="CAK9253028.1"/>
    <property type="molecule type" value="Genomic_DNA"/>
</dbReference>
<dbReference type="Proteomes" id="UP001497444">
    <property type="component" value="Unassembled WGS sequence"/>
</dbReference>